<evidence type="ECO:0000313" key="4">
    <source>
        <dbReference type="Proteomes" id="UP000283734"/>
    </source>
</evidence>
<reference evidence="3 4" key="1">
    <citation type="submission" date="2018-09" db="EMBL/GenBank/DDBJ databases">
        <title>Alcanivorax profundi sp. nov., isolated from 1000 m-depth seawater of the Mariana Trench.</title>
        <authorList>
            <person name="Liu J."/>
        </authorList>
    </citation>
    <scope>NUCLEOTIDE SEQUENCE [LARGE SCALE GENOMIC DNA]</scope>
    <source>
        <strain evidence="3 4">MTEO17</strain>
    </source>
</reference>
<dbReference type="OrthoDB" id="9805123at2"/>
<dbReference type="InterPro" id="IPR022742">
    <property type="entry name" value="Hydrolase_4"/>
</dbReference>
<evidence type="ECO:0000259" key="2">
    <source>
        <dbReference type="Pfam" id="PF12146"/>
    </source>
</evidence>
<dbReference type="GO" id="GO:0052689">
    <property type="term" value="F:carboxylic ester hydrolase activity"/>
    <property type="evidence" value="ECO:0007669"/>
    <property type="project" value="UniProtKB-ARBA"/>
</dbReference>
<dbReference type="RefSeq" id="WP_022984670.1">
    <property type="nucleotide sequence ID" value="NZ_CAXGPP010000039.1"/>
</dbReference>
<gene>
    <name evidence="3" type="ORF">D4A39_14325</name>
</gene>
<dbReference type="PANTHER" id="PTHR22946">
    <property type="entry name" value="DIENELACTONE HYDROLASE DOMAIN-CONTAINING PROTEIN-RELATED"/>
    <property type="match status" value="1"/>
</dbReference>
<keyword evidence="4" id="KW-1185">Reference proteome</keyword>
<evidence type="ECO:0000313" key="3">
    <source>
        <dbReference type="EMBL" id="RJG16430.1"/>
    </source>
</evidence>
<sequence length="297" mass="31612">MSEKRELRFVSAGQSCRGDLYLPSGKGPFLTVVMGHGFGLTKACGLDPFRDAFVEAGYAVFLFDYRHFGESEGVPRQVLIPNREVADWQAALACVRKQPEVDNQRIVLWGTSFGGGLVTVVAGREPVAGIIAQCPMMDGLASVLEVVRYAGIGQALKMSGAGLLDVARSVIGMEPYLIPSAGKPGELAAMSSHDAWEGYTALMPGEVPNEVAARIALVLPLFRPVMQASKVTCPALVLICEKDTVAPASSAEKAVLAMAQPTVKRYPVGHFDVYQGDPRTVSLKDQLAFLAGLSGEA</sequence>
<name>A0A418XUQ3_9GAMM</name>
<evidence type="ECO:0000256" key="1">
    <source>
        <dbReference type="ARBA" id="ARBA00022801"/>
    </source>
</evidence>
<dbReference type="PANTHER" id="PTHR22946:SF9">
    <property type="entry name" value="POLYKETIDE TRANSFERASE AF380"/>
    <property type="match status" value="1"/>
</dbReference>
<feature type="domain" description="Serine aminopeptidase S33" evidence="2">
    <location>
        <begin position="31"/>
        <end position="260"/>
    </location>
</feature>
<dbReference type="InterPro" id="IPR029058">
    <property type="entry name" value="AB_hydrolase_fold"/>
</dbReference>
<dbReference type="EMBL" id="QYYA01000005">
    <property type="protein sequence ID" value="RJG16430.1"/>
    <property type="molecule type" value="Genomic_DNA"/>
</dbReference>
<dbReference type="SUPFAM" id="SSF53474">
    <property type="entry name" value="alpha/beta-Hydrolases"/>
    <property type="match status" value="1"/>
</dbReference>
<organism evidence="3 4">
    <name type="scientific">Alcanivorax profundi</name>
    <dbReference type="NCBI Taxonomy" id="2338368"/>
    <lineage>
        <taxon>Bacteria</taxon>
        <taxon>Pseudomonadati</taxon>
        <taxon>Pseudomonadota</taxon>
        <taxon>Gammaproteobacteria</taxon>
        <taxon>Oceanospirillales</taxon>
        <taxon>Alcanivoracaceae</taxon>
        <taxon>Alcanivorax</taxon>
    </lineage>
</organism>
<keyword evidence="1 3" id="KW-0378">Hydrolase</keyword>
<comment type="caution">
    <text evidence="3">The sequence shown here is derived from an EMBL/GenBank/DDBJ whole genome shotgun (WGS) entry which is preliminary data.</text>
</comment>
<dbReference type="Proteomes" id="UP000283734">
    <property type="component" value="Unassembled WGS sequence"/>
</dbReference>
<dbReference type="InterPro" id="IPR050261">
    <property type="entry name" value="FrsA_esterase"/>
</dbReference>
<proteinExistence type="predicted"/>
<accession>A0A418XUQ3</accession>
<dbReference type="Pfam" id="PF12146">
    <property type="entry name" value="Hydrolase_4"/>
    <property type="match status" value="1"/>
</dbReference>
<dbReference type="AlphaFoldDB" id="A0A418XUQ3"/>
<dbReference type="Gene3D" id="3.40.50.1820">
    <property type="entry name" value="alpha/beta hydrolase"/>
    <property type="match status" value="1"/>
</dbReference>
<protein>
    <submittedName>
        <fullName evidence="3">Alpha/beta fold hydrolase</fullName>
    </submittedName>
</protein>